<evidence type="ECO:0000256" key="1">
    <source>
        <dbReference type="SAM" id="MobiDB-lite"/>
    </source>
</evidence>
<dbReference type="Proteomes" id="UP000183015">
    <property type="component" value="Unassembled WGS sequence"/>
</dbReference>
<evidence type="ECO:0000256" key="2">
    <source>
        <dbReference type="SAM" id="Phobius"/>
    </source>
</evidence>
<organism evidence="3 4">
    <name type="scientific">Streptacidiphilus jiangxiensis</name>
    <dbReference type="NCBI Taxonomy" id="235985"/>
    <lineage>
        <taxon>Bacteria</taxon>
        <taxon>Bacillati</taxon>
        <taxon>Actinomycetota</taxon>
        <taxon>Actinomycetes</taxon>
        <taxon>Kitasatosporales</taxon>
        <taxon>Streptomycetaceae</taxon>
        <taxon>Streptacidiphilus</taxon>
    </lineage>
</organism>
<keyword evidence="2" id="KW-1133">Transmembrane helix</keyword>
<reference evidence="4" key="1">
    <citation type="submission" date="2016-10" db="EMBL/GenBank/DDBJ databases">
        <authorList>
            <person name="Varghese N."/>
        </authorList>
    </citation>
    <scope>NUCLEOTIDE SEQUENCE [LARGE SCALE GENOMIC DNA]</scope>
    <source>
        <strain evidence="4">DSM 45096 / BCRC 16803 / CGMCC 4.1857 / CIP 109030 / JCM 12277 / KCTC 19219 / NBRC 100920 / 33214</strain>
    </source>
</reference>
<keyword evidence="2" id="KW-0812">Transmembrane</keyword>
<dbReference type="AlphaFoldDB" id="A0A1H7PX22"/>
<feature type="region of interest" description="Disordered" evidence="1">
    <location>
        <begin position="57"/>
        <end position="82"/>
    </location>
</feature>
<evidence type="ECO:0008006" key="5">
    <source>
        <dbReference type="Google" id="ProtNLM"/>
    </source>
</evidence>
<keyword evidence="2" id="KW-0472">Membrane</keyword>
<protein>
    <recommendedName>
        <fullName evidence="5">DUF3592 domain-containing protein</fullName>
    </recommendedName>
</protein>
<name>A0A1H7PX22_STRJI</name>
<feature type="transmembrane region" description="Helical" evidence="2">
    <location>
        <begin position="146"/>
        <end position="166"/>
    </location>
</feature>
<proteinExistence type="predicted"/>
<feature type="transmembrane region" description="Helical" evidence="2">
    <location>
        <begin position="6"/>
        <end position="26"/>
    </location>
</feature>
<evidence type="ECO:0000313" key="3">
    <source>
        <dbReference type="EMBL" id="SEL39805.1"/>
    </source>
</evidence>
<sequence>MGTPLSLFTGVWFSLFGGAVVWWCAAEVRLRRTLRRVGVSGMARVVAAEEIERVQSSVAVGPGGTTEDGAPAGEVPEGPELDHADNAPMLSFEVEGHGEVVTRPRGWTSIRRSSALAVGTLVPIAYDPQQPTRVALDGVPQSRSDLFWLLLGLAFAACGVTLLATAF</sequence>
<dbReference type="eggNOG" id="ENOG5031JX4">
    <property type="taxonomic scope" value="Bacteria"/>
</dbReference>
<accession>A0A1H7PX22</accession>
<evidence type="ECO:0000313" key="4">
    <source>
        <dbReference type="Proteomes" id="UP000183015"/>
    </source>
</evidence>
<gene>
    <name evidence="3" type="ORF">SAMN05414137_108151</name>
</gene>
<keyword evidence="4" id="KW-1185">Reference proteome</keyword>
<dbReference type="EMBL" id="FOAZ01000008">
    <property type="protein sequence ID" value="SEL39805.1"/>
    <property type="molecule type" value="Genomic_DNA"/>
</dbReference>